<name>A0AAV5DVX5_ELECO</name>
<dbReference type="EMBL" id="BQKI01000071">
    <property type="protein sequence ID" value="GJN14346.1"/>
    <property type="molecule type" value="Genomic_DNA"/>
</dbReference>
<evidence type="ECO:0000313" key="1">
    <source>
        <dbReference type="EMBL" id="GJN14346.1"/>
    </source>
</evidence>
<organism evidence="1 2">
    <name type="scientific">Eleusine coracana subsp. coracana</name>
    <dbReference type="NCBI Taxonomy" id="191504"/>
    <lineage>
        <taxon>Eukaryota</taxon>
        <taxon>Viridiplantae</taxon>
        <taxon>Streptophyta</taxon>
        <taxon>Embryophyta</taxon>
        <taxon>Tracheophyta</taxon>
        <taxon>Spermatophyta</taxon>
        <taxon>Magnoliopsida</taxon>
        <taxon>Liliopsida</taxon>
        <taxon>Poales</taxon>
        <taxon>Poaceae</taxon>
        <taxon>PACMAD clade</taxon>
        <taxon>Chloridoideae</taxon>
        <taxon>Cynodonteae</taxon>
        <taxon>Eleusininae</taxon>
        <taxon>Eleusine</taxon>
    </lineage>
</organism>
<evidence type="ECO:0000313" key="2">
    <source>
        <dbReference type="Proteomes" id="UP001054889"/>
    </source>
</evidence>
<proteinExistence type="predicted"/>
<dbReference type="AlphaFoldDB" id="A0AAV5DVX5"/>
<reference evidence="1" key="1">
    <citation type="journal article" date="2018" name="DNA Res.">
        <title>Multiple hybrid de novo genome assembly of finger millet, an orphan allotetraploid crop.</title>
        <authorList>
            <person name="Hatakeyama M."/>
            <person name="Aluri S."/>
            <person name="Balachadran M.T."/>
            <person name="Sivarajan S.R."/>
            <person name="Patrignani A."/>
            <person name="Gruter S."/>
            <person name="Poveda L."/>
            <person name="Shimizu-Inatsugi R."/>
            <person name="Baeten J."/>
            <person name="Francoijs K.J."/>
            <person name="Nataraja K.N."/>
            <person name="Reddy Y.A.N."/>
            <person name="Phadnis S."/>
            <person name="Ravikumar R.L."/>
            <person name="Schlapbach R."/>
            <person name="Sreeman S.M."/>
            <person name="Shimizu K.K."/>
        </authorList>
    </citation>
    <scope>NUCLEOTIDE SEQUENCE</scope>
</reference>
<reference evidence="1" key="2">
    <citation type="submission" date="2021-12" db="EMBL/GenBank/DDBJ databases">
        <title>Resequencing data analysis of finger millet.</title>
        <authorList>
            <person name="Hatakeyama M."/>
            <person name="Aluri S."/>
            <person name="Balachadran M.T."/>
            <person name="Sivarajan S.R."/>
            <person name="Poveda L."/>
            <person name="Shimizu-Inatsugi R."/>
            <person name="Schlapbach R."/>
            <person name="Sreeman S.M."/>
            <person name="Shimizu K.K."/>
        </authorList>
    </citation>
    <scope>NUCLEOTIDE SEQUENCE</scope>
</reference>
<comment type="caution">
    <text evidence="1">The sequence shown here is derived from an EMBL/GenBank/DDBJ whole genome shotgun (WGS) entry which is preliminary data.</text>
</comment>
<sequence>MGFNTLVILGAWYLWKHRNAGVFEGSLPSVQVLLNNLKHEAQLWTFAGACGLKVLALGRLLGLS</sequence>
<protein>
    <submittedName>
        <fullName evidence="1">Uncharacterized protein</fullName>
    </submittedName>
</protein>
<gene>
    <name evidence="1" type="primary">gb01163</name>
    <name evidence="1" type="ORF">PR202_gb01163</name>
</gene>
<accession>A0AAV5DVX5</accession>
<dbReference type="Proteomes" id="UP001054889">
    <property type="component" value="Unassembled WGS sequence"/>
</dbReference>
<keyword evidence="2" id="KW-1185">Reference proteome</keyword>